<comment type="caution">
    <text evidence="5">The sequence shown here is derived from an EMBL/GenBank/DDBJ whole genome shotgun (WGS) entry which is preliminary data.</text>
</comment>
<keyword evidence="2" id="KW-0488">Methylation</keyword>
<dbReference type="EMBL" id="JBHRUJ010000016">
    <property type="protein sequence ID" value="MFC3211834.1"/>
    <property type="molecule type" value="Genomic_DNA"/>
</dbReference>
<keyword evidence="4" id="KW-0472">Membrane</keyword>
<dbReference type="PRINTS" id="PR00813">
    <property type="entry name" value="BCTERIALGSPG"/>
</dbReference>
<feature type="transmembrane region" description="Helical" evidence="4">
    <location>
        <begin position="21"/>
        <end position="43"/>
    </location>
</feature>
<comment type="subcellular location">
    <subcellularLocation>
        <location evidence="1">Cell surface</location>
    </subcellularLocation>
</comment>
<dbReference type="InterPro" id="IPR000983">
    <property type="entry name" value="Bac_GSPG_pilin"/>
</dbReference>
<evidence type="ECO:0000256" key="1">
    <source>
        <dbReference type="ARBA" id="ARBA00004241"/>
    </source>
</evidence>
<gene>
    <name evidence="5" type="ORF">ACFOEJ_12165</name>
</gene>
<evidence type="ECO:0000256" key="3">
    <source>
        <dbReference type="ARBA" id="ARBA00023287"/>
    </source>
</evidence>
<dbReference type="Proteomes" id="UP001595625">
    <property type="component" value="Unassembled WGS sequence"/>
</dbReference>
<dbReference type="RefSeq" id="WP_377280298.1">
    <property type="nucleotide sequence ID" value="NZ_JBHRUJ010000016.1"/>
</dbReference>
<evidence type="ECO:0000256" key="4">
    <source>
        <dbReference type="SAM" id="Phobius"/>
    </source>
</evidence>
<evidence type="ECO:0000313" key="5">
    <source>
        <dbReference type="EMBL" id="MFC3211834.1"/>
    </source>
</evidence>
<dbReference type="InterPro" id="IPR045584">
    <property type="entry name" value="Pilin-like"/>
</dbReference>
<dbReference type="Gene3D" id="3.30.700.10">
    <property type="entry name" value="Glycoprotein, Type 4 Pilin"/>
    <property type="match status" value="1"/>
</dbReference>
<protein>
    <submittedName>
        <fullName evidence="5">Prepilin-type N-terminal cleavage/methylation domain-containing protein</fullName>
    </submittedName>
</protein>
<dbReference type="NCBIfam" id="TIGR02532">
    <property type="entry name" value="IV_pilin_GFxxxE"/>
    <property type="match status" value="1"/>
</dbReference>
<keyword evidence="6" id="KW-1185">Reference proteome</keyword>
<reference evidence="6" key="1">
    <citation type="journal article" date="2019" name="Int. J. Syst. Evol. Microbiol.">
        <title>The Global Catalogue of Microorganisms (GCM) 10K type strain sequencing project: providing services to taxonomists for standard genome sequencing and annotation.</title>
        <authorList>
            <consortium name="The Broad Institute Genomics Platform"/>
            <consortium name="The Broad Institute Genome Sequencing Center for Infectious Disease"/>
            <person name="Wu L."/>
            <person name="Ma J."/>
        </authorList>
    </citation>
    <scope>NUCLEOTIDE SEQUENCE [LARGE SCALE GENOMIC DNA]</scope>
    <source>
        <strain evidence="6">CCM 320</strain>
    </source>
</reference>
<evidence type="ECO:0000256" key="2">
    <source>
        <dbReference type="ARBA" id="ARBA00022481"/>
    </source>
</evidence>
<sequence>MMKKFLKKKLGNEKGMTLIELLAVIVILAIIAAIAIPAIGNIIENSRIGAAKSDALNAMAAAELFLADNPSETVVDDITDLNGYLDDKGTLTAFSYKPAVGATAAAMAGTAAVTDTISMAFGADPAVPSVTKAQVSDFPNKTASGTTVGGITITGR</sequence>
<keyword evidence="3" id="KW-0178">Competence</keyword>
<name>A0ABV7KRG1_PLAOK</name>
<evidence type="ECO:0000313" key="6">
    <source>
        <dbReference type="Proteomes" id="UP001595625"/>
    </source>
</evidence>
<dbReference type="InterPro" id="IPR012902">
    <property type="entry name" value="N_methyl_site"/>
</dbReference>
<dbReference type="Pfam" id="PF07963">
    <property type="entry name" value="N_methyl"/>
    <property type="match status" value="1"/>
</dbReference>
<accession>A0ABV7KRG1</accession>
<proteinExistence type="predicted"/>
<keyword evidence="4" id="KW-1133">Transmembrane helix</keyword>
<dbReference type="PROSITE" id="PS00409">
    <property type="entry name" value="PROKAR_NTER_METHYL"/>
    <property type="match status" value="1"/>
</dbReference>
<organism evidence="5 6">
    <name type="scientific">Planomicrobium okeanokoites</name>
    <name type="common">Planococcus okeanokoites</name>
    <name type="synonym">Flavobacterium okeanokoites</name>
    <dbReference type="NCBI Taxonomy" id="244"/>
    <lineage>
        <taxon>Bacteria</taxon>
        <taxon>Bacillati</taxon>
        <taxon>Bacillota</taxon>
        <taxon>Bacilli</taxon>
        <taxon>Bacillales</taxon>
        <taxon>Caryophanaceae</taxon>
        <taxon>Planomicrobium</taxon>
    </lineage>
</organism>
<keyword evidence="4" id="KW-0812">Transmembrane</keyword>
<dbReference type="SUPFAM" id="SSF54523">
    <property type="entry name" value="Pili subunits"/>
    <property type="match status" value="1"/>
</dbReference>